<dbReference type="EnsemblMetazoa" id="SMAR006624-RA">
    <property type="protein sequence ID" value="SMAR006624-PA"/>
    <property type="gene ID" value="SMAR006624"/>
</dbReference>
<feature type="compositionally biased region" description="Polar residues" evidence="1">
    <location>
        <begin position="872"/>
        <end position="883"/>
    </location>
</feature>
<dbReference type="OMA" id="YPNKHRT"/>
<dbReference type="HOGENOM" id="CLU_004125_0_0_1"/>
<feature type="region of interest" description="Disordered" evidence="1">
    <location>
        <begin position="841"/>
        <end position="884"/>
    </location>
</feature>
<evidence type="ECO:0000313" key="3">
    <source>
        <dbReference type="Proteomes" id="UP000014500"/>
    </source>
</evidence>
<feature type="compositionally biased region" description="Low complexity" evidence="1">
    <location>
        <begin position="383"/>
        <end position="393"/>
    </location>
</feature>
<feature type="compositionally biased region" description="Polar residues" evidence="1">
    <location>
        <begin position="592"/>
        <end position="601"/>
    </location>
</feature>
<protein>
    <submittedName>
        <fullName evidence="2">Uncharacterized protein</fullName>
    </submittedName>
</protein>
<feature type="region of interest" description="Disordered" evidence="1">
    <location>
        <begin position="426"/>
        <end position="457"/>
    </location>
</feature>
<feature type="region of interest" description="Disordered" evidence="1">
    <location>
        <begin position="805"/>
        <end position="827"/>
    </location>
</feature>
<sequence>MSAICENFVQNAWRKDLCSNCFKLKQDHHVCSKSVDTFNQETNVYHSNSDKVQASTTWKGLAIQKNFIQNGYIINGLSSEHEHTSIQKCNGFLEKFQVIPTSILKNGHRKSSTGSVGFREEDPQVIGYGGEFEAVSGEESEDEESDQFEDCDSLENFDATEEDKEFMILTEKNTEFNSFHCNLLAPSTEEKTATVAKYNCEEGSSEKEVISKPVDDEQSGGNRFHLPRAAVRPFCRDSVASILDAKATTPAPEVHYDEDGHIVINEMNSRIVEEREVVAYEVSPVSKIAPENIESMFSSSDLPPELPSSPPPDELEQPLANSKYIKVNNSNESYYCSTAVVFSAVSDTECVSVDQGLEKPVKIKPIVPAKPKSRTTECCGLNSDSDSSSSPSSEEIYQDTRDVFQDSDDMKELSFKDKIANLHNNLDFNRKSTKRQAPQPPQSTGIEESIPEDPTNTNIPIAVIMRNLPAKRINSSSSDVEEQDQHQVNGLSYTPIAKPTSPPITRKVTYAGNAKLRTCHSLDVSSTRILSTPISEDGNKKLKGKFSLKKLLKFGKDGEDNTKNKSSSPYSGTTLEKKMKLEILHPMDLANLSPSNPTTPNGDWDPILTGEAGTFTYLNEDKIMSSTPGSPKSPAVVTRVKPPPPPRIKNETGAQNKPSRPPPPFKGLNDSSTTVLTSPDIKERNKTETNDVDLMPCAGGEYANLGEVRVIIAPKKPERYSPASVRKEQKEDLVEAIEDERKTEFPREHFYCEPPDSLVNSIAEDEISETSTLKASSPTIVKVSRHSRNAKAVGMVFPDSGFAEVSSTDSDAGSVSSGEGQLSSSRKVELSNLYAEVKKKEKNTKLRQMIPKNGSDDIAPPVPPPSSHRSESLSTDCDENGSSPEPVAKKCYNGKWKKCASLRANCSGIRGNLEENYNALVTANHEALAKIVEQISAQKNLSCFAGLQDTSLRWVDFKVGPMALAKLEHTAFYSAIWGSNTQVMLLVSEDIFPIPFPAKAPFLLSPIATFQDFIPLDFDFESEVSETKLHHRMIWVFPPVKVQSIENFCAKLKTLAEEDIENYTNLVTFLLLQLISALKHLQADGIEEVGYPPHWVVLMGNEDEDCTNLCLNLIGSSTQSFPHPDSDCYSLCACALLIMRLFLTGDANSDMKDICQVIRDNIVARTTFRVVIGILENERVTSLSQVKAILEFALYGPTVNQKHNEIGLQRWLDLEKAFALSNLISCINKGELTVFHDFHLRFLTRTNSRSLREAFSALTCSKA</sequence>
<name>T1IZF0_STRMM</name>
<evidence type="ECO:0000256" key="1">
    <source>
        <dbReference type="SAM" id="MobiDB-lite"/>
    </source>
</evidence>
<feature type="region of interest" description="Disordered" evidence="1">
    <location>
        <begin position="296"/>
        <end position="317"/>
    </location>
</feature>
<dbReference type="Proteomes" id="UP000014500">
    <property type="component" value="Unassembled WGS sequence"/>
</dbReference>
<dbReference type="EMBL" id="JH431714">
    <property type="status" value="NOT_ANNOTATED_CDS"/>
    <property type="molecule type" value="Genomic_DNA"/>
</dbReference>
<feature type="region of interest" description="Disordered" evidence="1">
    <location>
        <begin position="589"/>
        <end position="608"/>
    </location>
</feature>
<dbReference type="PANTHER" id="PTHR37970">
    <property type="entry name" value="PROTEIN CBG08587"/>
    <property type="match status" value="1"/>
</dbReference>
<dbReference type="AlphaFoldDB" id="T1IZF0"/>
<keyword evidence="3" id="KW-1185">Reference proteome</keyword>
<organism evidence="2 3">
    <name type="scientific">Strigamia maritima</name>
    <name type="common">European centipede</name>
    <name type="synonym">Geophilus maritimus</name>
    <dbReference type="NCBI Taxonomy" id="126957"/>
    <lineage>
        <taxon>Eukaryota</taxon>
        <taxon>Metazoa</taxon>
        <taxon>Ecdysozoa</taxon>
        <taxon>Arthropoda</taxon>
        <taxon>Myriapoda</taxon>
        <taxon>Chilopoda</taxon>
        <taxon>Pleurostigmophora</taxon>
        <taxon>Geophilomorpha</taxon>
        <taxon>Linotaeniidae</taxon>
        <taxon>Strigamia</taxon>
    </lineage>
</organism>
<evidence type="ECO:0000313" key="2">
    <source>
        <dbReference type="EnsemblMetazoa" id="SMAR006624-PA"/>
    </source>
</evidence>
<feature type="region of interest" description="Disordered" evidence="1">
    <location>
        <begin position="622"/>
        <end position="679"/>
    </location>
</feature>
<feature type="region of interest" description="Disordered" evidence="1">
    <location>
        <begin position="371"/>
        <end position="396"/>
    </location>
</feature>
<proteinExistence type="predicted"/>
<feature type="region of interest" description="Disordered" evidence="1">
    <location>
        <begin position="474"/>
        <end position="504"/>
    </location>
</feature>
<feature type="compositionally biased region" description="Low complexity" evidence="1">
    <location>
        <begin position="805"/>
        <end position="825"/>
    </location>
</feature>
<accession>T1IZF0</accession>
<dbReference type="eggNOG" id="ENOG502QPYB">
    <property type="taxonomic scope" value="Eukaryota"/>
</dbReference>
<dbReference type="PANTHER" id="PTHR37970:SF1">
    <property type="entry name" value="SERINE-RICH ADHESIN FOR PLATELETS"/>
    <property type="match status" value="1"/>
</dbReference>
<reference evidence="2" key="2">
    <citation type="submission" date="2015-02" db="UniProtKB">
        <authorList>
            <consortium name="EnsemblMetazoa"/>
        </authorList>
    </citation>
    <scope>IDENTIFICATION</scope>
</reference>
<reference evidence="3" key="1">
    <citation type="submission" date="2011-05" db="EMBL/GenBank/DDBJ databases">
        <authorList>
            <person name="Richards S.R."/>
            <person name="Qu J."/>
            <person name="Jiang H."/>
            <person name="Jhangiani S.N."/>
            <person name="Agravi P."/>
            <person name="Goodspeed R."/>
            <person name="Gross S."/>
            <person name="Mandapat C."/>
            <person name="Jackson L."/>
            <person name="Mathew T."/>
            <person name="Pu L."/>
            <person name="Thornton R."/>
            <person name="Saada N."/>
            <person name="Wilczek-Boney K.B."/>
            <person name="Lee S."/>
            <person name="Kovar C."/>
            <person name="Wu Y."/>
            <person name="Scherer S.E."/>
            <person name="Worley K.C."/>
            <person name="Muzny D.M."/>
            <person name="Gibbs R."/>
        </authorList>
    </citation>
    <scope>NUCLEOTIDE SEQUENCE</scope>
    <source>
        <strain evidence="3">Brora</strain>
    </source>
</reference>